<dbReference type="InterPro" id="IPR002509">
    <property type="entry name" value="NODB_dom"/>
</dbReference>
<evidence type="ECO:0000259" key="2">
    <source>
        <dbReference type="PROSITE" id="PS51677"/>
    </source>
</evidence>
<evidence type="ECO:0000256" key="1">
    <source>
        <dbReference type="SAM" id="Phobius"/>
    </source>
</evidence>
<reference evidence="3" key="1">
    <citation type="submission" date="2016-10" db="EMBL/GenBank/DDBJ databases">
        <title>CRISPR-Cas defence system in Roseofilum reptotaenium: evidence of a bacteriophage-cyanobacterium arms race in the coral black band disease.</title>
        <authorList>
            <person name="Buerger P."/>
            <person name="Wood-Charlson E.M."/>
            <person name="Weynberg K.D."/>
            <person name="Willis B."/>
            <person name="Van Oppen M.J."/>
        </authorList>
    </citation>
    <scope>NUCLEOTIDE SEQUENCE [LARGE SCALE GENOMIC DNA]</scope>
    <source>
        <strain evidence="3">AO1-A</strain>
    </source>
</reference>
<keyword evidence="1" id="KW-1133">Transmembrane helix</keyword>
<dbReference type="InterPro" id="IPR050248">
    <property type="entry name" value="Polysacc_deacetylase_ArnD"/>
</dbReference>
<feature type="domain" description="NodB homology" evidence="2">
    <location>
        <begin position="233"/>
        <end position="411"/>
    </location>
</feature>
<name>A0A1L9QPC5_9CYAN</name>
<keyword evidence="4" id="KW-1185">Reference proteome</keyword>
<dbReference type="AlphaFoldDB" id="A0A1L9QPC5"/>
<evidence type="ECO:0000313" key="4">
    <source>
        <dbReference type="Proteomes" id="UP000183940"/>
    </source>
</evidence>
<dbReference type="PROSITE" id="PS51677">
    <property type="entry name" value="NODB"/>
    <property type="match status" value="1"/>
</dbReference>
<dbReference type="CDD" id="cd10917">
    <property type="entry name" value="CE4_NodB_like_6s_7s"/>
    <property type="match status" value="1"/>
</dbReference>
<gene>
    <name evidence="3" type="ORF">BI308_16030</name>
</gene>
<dbReference type="InterPro" id="IPR011330">
    <property type="entry name" value="Glyco_hydro/deAcase_b/a-brl"/>
</dbReference>
<protein>
    <recommendedName>
        <fullName evidence="2">NodB homology domain-containing protein</fullName>
    </recommendedName>
</protein>
<dbReference type="STRING" id="1925591.BI308_16030"/>
<accession>A0A1L9QPC5</accession>
<dbReference type="SUPFAM" id="SSF88713">
    <property type="entry name" value="Glycoside hydrolase/deacetylase"/>
    <property type="match status" value="1"/>
</dbReference>
<comment type="caution">
    <text evidence="3">The sequence shown here is derived from an EMBL/GenBank/DDBJ whole genome shotgun (WGS) entry which is preliminary data.</text>
</comment>
<sequence>MTYSEIFAQPSLLDLAKEGNPQAISYWMNSLLAPQGVSVQVNQSPDRWLNVQVDFHHPRRKDQCLSLQQRLVRFVCYRLWTLNSAAIHQVRIIARQAGDRRILWKQAVRIATPASEQSSALAPEPSPSTSAPFKFRLMRTLLISRLTAVSFILSCWWFYSQLINAHWIHQNRFAISTPLPLDPPPTLAPTPEASPSPVAVFPPKLEPSFKVVDIPEQFRGKIINKADALAMPKVVALTFDDGPWPKTTEQILDILKEHEIKATFFLVGQHMKNYPKIAKKVADAGHILGNHTEHHYTHTLDPQTAAQEIESTSKLIFDLTGVKTKLFRPPGGNLESGLADYAESKGYGIMMWSSDSEDYYVSTPVLIDNVLKSVTPGGIVLFHDGGGDRRNTVEALPQIITTLKQQGYRFVTVPELLEIEAKQTPLNETEEELTLNN</sequence>
<organism evidence="3 4">
    <name type="scientific">Roseofilum reptotaenium AO1-A</name>
    <dbReference type="NCBI Taxonomy" id="1925591"/>
    <lineage>
        <taxon>Bacteria</taxon>
        <taxon>Bacillati</taxon>
        <taxon>Cyanobacteriota</taxon>
        <taxon>Cyanophyceae</taxon>
        <taxon>Desertifilales</taxon>
        <taxon>Desertifilaceae</taxon>
        <taxon>Roseofilum</taxon>
    </lineage>
</organism>
<dbReference type="GO" id="GO:0005975">
    <property type="term" value="P:carbohydrate metabolic process"/>
    <property type="evidence" value="ECO:0007669"/>
    <property type="project" value="InterPro"/>
</dbReference>
<evidence type="ECO:0000313" key="3">
    <source>
        <dbReference type="EMBL" id="OJJ24520.1"/>
    </source>
</evidence>
<dbReference type="Gene3D" id="3.20.20.370">
    <property type="entry name" value="Glycoside hydrolase/deacetylase"/>
    <property type="match status" value="1"/>
</dbReference>
<dbReference type="Proteomes" id="UP000183940">
    <property type="component" value="Unassembled WGS sequence"/>
</dbReference>
<dbReference type="Pfam" id="PF01522">
    <property type="entry name" value="Polysacc_deac_1"/>
    <property type="match status" value="1"/>
</dbReference>
<dbReference type="EMBL" id="MLAW01000029">
    <property type="protein sequence ID" value="OJJ24520.1"/>
    <property type="molecule type" value="Genomic_DNA"/>
</dbReference>
<dbReference type="PANTHER" id="PTHR10587">
    <property type="entry name" value="GLYCOSYL TRANSFERASE-RELATED"/>
    <property type="match status" value="1"/>
</dbReference>
<feature type="transmembrane region" description="Helical" evidence="1">
    <location>
        <begin position="142"/>
        <end position="159"/>
    </location>
</feature>
<dbReference type="GO" id="GO:0016810">
    <property type="term" value="F:hydrolase activity, acting on carbon-nitrogen (but not peptide) bonds"/>
    <property type="evidence" value="ECO:0007669"/>
    <property type="project" value="InterPro"/>
</dbReference>
<proteinExistence type="predicted"/>
<keyword evidence="1" id="KW-0472">Membrane</keyword>
<keyword evidence="1" id="KW-0812">Transmembrane</keyword>